<dbReference type="SUPFAM" id="SSF55874">
    <property type="entry name" value="ATPase domain of HSP90 chaperone/DNA topoisomerase II/histidine kinase"/>
    <property type="match status" value="1"/>
</dbReference>
<dbReference type="OrthoDB" id="3527613at2"/>
<dbReference type="GO" id="GO:0005524">
    <property type="term" value="F:ATP binding"/>
    <property type="evidence" value="ECO:0007669"/>
    <property type="project" value="UniProtKB-KW"/>
</dbReference>
<dbReference type="InterPro" id="IPR003594">
    <property type="entry name" value="HATPase_dom"/>
</dbReference>
<dbReference type="AlphaFoldDB" id="A0A5B0BI46"/>
<dbReference type="PANTHER" id="PTHR35526:SF3">
    <property type="entry name" value="ANTI-SIGMA-F FACTOR RSBW"/>
    <property type="match status" value="1"/>
</dbReference>
<dbReference type="Pfam" id="PF13581">
    <property type="entry name" value="HATPase_c_2"/>
    <property type="match status" value="1"/>
</dbReference>
<dbReference type="GO" id="GO:0004674">
    <property type="term" value="F:protein serine/threonine kinase activity"/>
    <property type="evidence" value="ECO:0007669"/>
    <property type="project" value="UniProtKB-KW"/>
</dbReference>
<keyword evidence="1" id="KW-0808">Transferase</keyword>
<evidence type="ECO:0000259" key="3">
    <source>
        <dbReference type="Pfam" id="PF13581"/>
    </source>
</evidence>
<feature type="region of interest" description="Disordered" evidence="2">
    <location>
        <begin position="1"/>
        <end position="61"/>
    </location>
</feature>
<evidence type="ECO:0000313" key="4">
    <source>
        <dbReference type="EMBL" id="KAA0940649.1"/>
    </source>
</evidence>
<evidence type="ECO:0000313" key="5">
    <source>
        <dbReference type="Proteomes" id="UP000324965"/>
    </source>
</evidence>
<dbReference type="Proteomes" id="UP000324965">
    <property type="component" value="Unassembled WGS sequence"/>
</dbReference>
<organism evidence="4 5">
    <name type="scientific">Streptomyces apricus</name>
    <dbReference type="NCBI Taxonomy" id="1828112"/>
    <lineage>
        <taxon>Bacteria</taxon>
        <taxon>Bacillati</taxon>
        <taxon>Actinomycetota</taxon>
        <taxon>Actinomycetes</taxon>
        <taxon>Kitasatosporales</taxon>
        <taxon>Streptomycetaceae</taxon>
        <taxon>Streptomyces</taxon>
    </lineage>
</organism>
<keyword evidence="4" id="KW-0547">Nucleotide-binding</keyword>
<name>A0A5B0BI46_9ACTN</name>
<reference evidence="4 5" key="1">
    <citation type="submission" date="2019-05" db="EMBL/GenBank/DDBJ databases">
        <authorList>
            <person name="Hariharan J."/>
            <person name="Choudoir M.J."/>
            <person name="Diebold P."/>
            <person name="Panke-Buisse K."/>
            <person name="Buckley D.H."/>
        </authorList>
    </citation>
    <scope>NUCLEOTIDE SEQUENCE [LARGE SCALE GENOMIC DNA]</scope>
    <source>
        <strain evidence="4 5">SUN51</strain>
    </source>
</reference>
<gene>
    <name evidence="4" type="ORF">FGF04_08730</name>
</gene>
<keyword evidence="4" id="KW-0067">ATP-binding</keyword>
<evidence type="ECO:0000256" key="1">
    <source>
        <dbReference type="ARBA" id="ARBA00022527"/>
    </source>
</evidence>
<sequence length="192" mass="20086">MATVTDGRPRNPGTNPAGPDHADRRGGQGEPGGPRTSVLHARARPPAAGRPHEQPPAPPRVLRSVLAALPSRAGAVRRLVAEQLAYSGLSDERLDDAVVAADELFANAVRHGSAGPEDTVTVTVERTPHEVRVHVADGSAELPRRRCADVGEESGRGLAIVAALTDDWGVAPPEPGGTGKRVWFSLGIRDVP</sequence>
<dbReference type="InterPro" id="IPR036890">
    <property type="entry name" value="HATPase_C_sf"/>
</dbReference>
<accession>A0A5B0BI46</accession>
<dbReference type="InterPro" id="IPR050267">
    <property type="entry name" value="Anti-sigma-factor_SerPK"/>
</dbReference>
<keyword evidence="5" id="KW-1185">Reference proteome</keyword>
<feature type="domain" description="Histidine kinase/HSP90-like ATPase" evidence="3">
    <location>
        <begin position="67"/>
        <end position="183"/>
    </location>
</feature>
<evidence type="ECO:0000256" key="2">
    <source>
        <dbReference type="SAM" id="MobiDB-lite"/>
    </source>
</evidence>
<dbReference type="EMBL" id="VDFC01000024">
    <property type="protein sequence ID" value="KAA0940649.1"/>
    <property type="molecule type" value="Genomic_DNA"/>
</dbReference>
<dbReference type="PANTHER" id="PTHR35526">
    <property type="entry name" value="ANTI-SIGMA-F FACTOR RSBW-RELATED"/>
    <property type="match status" value="1"/>
</dbReference>
<dbReference type="CDD" id="cd16936">
    <property type="entry name" value="HATPase_RsbW-like"/>
    <property type="match status" value="1"/>
</dbReference>
<proteinExistence type="predicted"/>
<keyword evidence="1" id="KW-0723">Serine/threonine-protein kinase</keyword>
<dbReference type="Gene3D" id="3.30.565.10">
    <property type="entry name" value="Histidine kinase-like ATPase, C-terminal domain"/>
    <property type="match status" value="1"/>
</dbReference>
<protein>
    <submittedName>
        <fullName evidence="4">ATP-binding protein</fullName>
    </submittedName>
</protein>
<keyword evidence="1" id="KW-0418">Kinase</keyword>
<comment type="caution">
    <text evidence="4">The sequence shown here is derived from an EMBL/GenBank/DDBJ whole genome shotgun (WGS) entry which is preliminary data.</text>
</comment>